<dbReference type="STRING" id="1076935.U4L7G3"/>
<comment type="similarity">
    <text evidence="1">Belongs to the COQ10 family.</text>
</comment>
<dbReference type="GO" id="GO:0048039">
    <property type="term" value="F:ubiquinone binding"/>
    <property type="evidence" value="ECO:0007669"/>
    <property type="project" value="InterPro"/>
</dbReference>
<protein>
    <submittedName>
        <fullName evidence="5">Similar to Coenzyme Q-binding protein coq10, mitochondrial acc. no. Q9USM9</fullName>
    </submittedName>
</protein>
<dbReference type="Pfam" id="PF03364">
    <property type="entry name" value="Polyketide_cyc"/>
    <property type="match status" value="1"/>
</dbReference>
<accession>U4L7G3</accession>
<organism evidence="5 6">
    <name type="scientific">Pyronema omphalodes (strain CBS 100304)</name>
    <name type="common">Pyronema confluens</name>
    <dbReference type="NCBI Taxonomy" id="1076935"/>
    <lineage>
        <taxon>Eukaryota</taxon>
        <taxon>Fungi</taxon>
        <taxon>Dikarya</taxon>
        <taxon>Ascomycota</taxon>
        <taxon>Pezizomycotina</taxon>
        <taxon>Pezizomycetes</taxon>
        <taxon>Pezizales</taxon>
        <taxon>Pyronemataceae</taxon>
        <taxon>Pyronema</taxon>
    </lineage>
</organism>
<sequence>MMLLRPQPLRACARPIQACNTRRNFFPFPFSSPTSTPTSSSSFPSPFASSSPNSITARLHLPYSPQSVYHIILDIPHYSNFLPFCVNSTVASRDSISKLPTSADLTIGWGSFYETFRSEVKCIPEKLVVETQAHEEMFTVLKGRWEVVAGGQGGASIGGREVELDMDETVDEEGCTVNLRVEYGFKNGVYEVVAPRVMEAVGEELVRGFAGRVEEVLGTEAEREEVRQETGVVV</sequence>
<evidence type="ECO:0000256" key="3">
    <source>
        <dbReference type="ARBA" id="ARBA00024947"/>
    </source>
</evidence>
<gene>
    <name evidence="5" type="ORF">PCON_13178</name>
</gene>
<dbReference type="Proteomes" id="UP000018144">
    <property type="component" value="Unassembled WGS sequence"/>
</dbReference>
<name>U4L7G3_PYROM</name>
<reference evidence="5 6" key="1">
    <citation type="journal article" date="2013" name="PLoS Genet.">
        <title>The genome and development-dependent transcriptomes of Pyronema confluens: a window into fungal evolution.</title>
        <authorList>
            <person name="Traeger S."/>
            <person name="Altegoer F."/>
            <person name="Freitag M."/>
            <person name="Gabaldon T."/>
            <person name="Kempken F."/>
            <person name="Kumar A."/>
            <person name="Marcet-Houben M."/>
            <person name="Poggeler S."/>
            <person name="Stajich J.E."/>
            <person name="Nowrousian M."/>
        </authorList>
    </citation>
    <scope>NUCLEOTIDE SEQUENCE [LARGE SCALE GENOMIC DNA]</scope>
    <source>
        <strain evidence="6">CBS 100304</strain>
        <tissue evidence="5">Vegetative mycelium</tissue>
    </source>
</reference>
<evidence type="ECO:0000259" key="4">
    <source>
        <dbReference type="Pfam" id="PF03364"/>
    </source>
</evidence>
<evidence type="ECO:0000256" key="2">
    <source>
        <dbReference type="ARBA" id="ARBA00011814"/>
    </source>
</evidence>
<comment type="function">
    <text evidence="3">Required for the function of coenzyme Q in the respiratory chain. May serve as a chaperone or may be involved in the transport of Q6 from its site of synthesis to the catalytic sites of the respiratory complexes.</text>
</comment>
<feature type="domain" description="Coenzyme Q-binding protein COQ10 START" evidence="4">
    <location>
        <begin position="61"/>
        <end position="209"/>
    </location>
</feature>
<evidence type="ECO:0000256" key="1">
    <source>
        <dbReference type="ARBA" id="ARBA00006885"/>
    </source>
</evidence>
<dbReference type="InterPro" id="IPR023393">
    <property type="entry name" value="START-like_dom_sf"/>
</dbReference>
<dbReference type="GO" id="GO:0005739">
    <property type="term" value="C:mitochondrion"/>
    <property type="evidence" value="ECO:0007669"/>
    <property type="project" value="TreeGrafter"/>
</dbReference>
<dbReference type="GO" id="GO:0045333">
    <property type="term" value="P:cellular respiration"/>
    <property type="evidence" value="ECO:0007669"/>
    <property type="project" value="InterPro"/>
</dbReference>
<dbReference type="PANTHER" id="PTHR12901:SF10">
    <property type="entry name" value="COENZYME Q-BINDING PROTEIN COQ10, MITOCHONDRIAL"/>
    <property type="match status" value="1"/>
</dbReference>
<evidence type="ECO:0000313" key="6">
    <source>
        <dbReference type="Proteomes" id="UP000018144"/>
    </source>
</evidence>
<dbReference type="CDD" id="cd07813">
    <property type="entry name" value="COQ10p_like"/>
    <property type="match status" value="1"/>
</dbReference>
<comment type="subunit">
    <text evidence="2">Interacts with coenzyme Q.</text>
</comment>
<dbReference type="OMA" id="RHLNSCG"/>
<dbReference type="PANTHER" id="PTHR12901">
    <property type="entry name" value="SPERM PROTEIN HOMOLOG"/>
    <property type="match status" value="1"/>
</dbReference>
<proteinExistence type="inferred from homology"/>
<evidence type="ECO:0000313" key="5">
    <source>
        <dbReference type="EMBL" id="CCX13585.1"/>
    </source>
</evidence>
<dbReference type="eggNOG" id="KOG3177">
    <property type="taxonomic scope" value="Eukaryota"/>
</dbReference>
<dbReference type="OrthoDB" id="292693at2759"/>
<dbReference type="EMBL" id="HF935853">
    <property type="protein sequence ID" value="CCX13585.1"/>
    <property type="molecule type" value="Genomic_DNA"/>
</dbReference>
<dbReference type="AlphaFoldDB" id="U4L7G3"/>
<dbReference type="SUPFAM" id="SSF55961">
    <property type="entry name" value="Bet v1-like"/>
    <property type="match status" value="1"/>
</dbReference>
<dbReference type="InterPro" id="IPR005031">
    <property type="entry name" value="COQ10_START"/>
</dbReference>
<dbReference type="InterPro" id="IPR044996">
    <property type="entry name" value="COQ10-like"/>
</dbReference>
<dbReference type="Gene3D" id="3.30.530.20">
    <property type="match status" value="1"/>
</dbReference>
<keyword evidence="6" id="KW-1185">Reference proteome</keyword>